<reference evidence="4" key="1">
    <citation type="submission" date="2022-08" db="EMBL/GenBank/DDBJ databases">
        <title>Novel sulfate-reducing endosymbionts in the free-living metamonad Anaeramoeba.</title>
        <authorList>
            <person name="Jerlstrom-Hultqvist J."/>
            <person name="Cepicka I."/>
            <person name="Gallot-Lavallee L."/>
            <person name="Salas-Leiva D."/>
            <person name="Curtis B.A."/>
            <person name="Zahonova K."/>
            <person name="Pipaliya S."/>
            <person name="Dacks J."/>
            <person name="Roger A.J."/>
        </authorList>
    </citation>
    <scope>NUCLEOTIDE SEQUENCE</scope>
    <source>
        <strain evidence="4">Schooner1</strain>
    </source>
</reference>
<dbReference type="SMART" id="SM00736">
    <property type="entry name" value="CADG"/>
    <property type="match status" value="3"/>
</dbReference>
<sequence>MDLVKFLVVWQSKDQDGDGNGVFGRIFSEHQPAYVNIPLSDKSFHYRQNVLFEFAEDTFVDPNNDRLYYDASLANGSPLPNWLAFDSTTRTFSGSPNCTSVRVEEIKFDFAEGTFVDPDNDTLYYEASLANGSPLPNWLDFDSTTQTFTGSPNCHFHGEFQIKVRAQDDCQLGAEDIFTLEVPNDPPIVNEPMADQKIKSLERLDYTFSKNVFHSTLSQDELEFSTEIVDGSKLPDWLVFYDKERRFSGTPYGGTRTLELVVTAKDGCQNSTSATFQIQVTYSGCPLGMFSQLGKEIPPMSEADCENCQAGTYGDQIGLTACNMCPAGTYNTETKKIELGACIKCQMGTYNPNLGSTTPNDCLPCSPGTYLNHTGGFSEDGCYPCDLAHYNPNIGSTSIQSCLPCPRGSYSAFKNLTSIDQCLLCEADDRKCHTCGVDEFNNQEGLTYCLKCSQTGICLGGNNCSTGRDPDMYCSKCISGYYLHGNDCSPCTRTTMVVILVLIIVFVFALMLAFRRKLSKLSNPIYMIFLLFFQLLGVIVESMKYEVLVIFSVVVHCCTGGLKSEKKVSYGTVLILGRFLKIVYIPHLVICLQPFDFTYQETEQQWTLDAEHNITKDQVWRNHLPLFVLFTILFVAGIPVFFLVILILAWKGGFNTWYEKRFSWIWEYYKPSRFWFELVLLIFRSVIVVVALLFTNNQTAQLLILVIILTIMILLVFFLRPYKGGESPRHVSEDMVLMSSYIILLAVIILVWSTEFCVLMYTIGCSTMGYGIWKNWTKFRSGEWKEKRNMKKPLKKIINNPKKLSSSDLDDSDSDSDGSRDSDCLSDKLKPESNQDIQFKDYKDENEDEVEI</sequence>
<keyword evidence="2" id="KW-1133">Transmembrane helix</keyword>
<dbReference type="InterPro" id="IPR009030">
    <property type="entry name" value="Growth_fac_rcpt_cys_sf"/>
</dbReference>
<dbReference type="Pfam" id="PF05345">
    <property type="entry name" value="He_PIG"/>
    <property type="match status" value="2"/>
</dbReference>
<evidence type="ECO:0000259" key="3">
    <source>
        <dbReference type="SMART" id="SM00736"/>
    </source>
</evidence>
<gene>
    <name evidence="4" type="ORF">M0813_16251</name>
</gene>
<dbReference type="InterPro" id="IPR006644">
    <property type="entry name" value="Cadg"/>
</dbReference>
<feature type="transmembrane region" description="Helical" evidence="2">
    <location>
        <begin position="626"/>
        <end position="653"/>
    </location>
</feature>
<evidence type="ECO:0000256" key="2">
    <source>
        <dbReference type="SAM" id="Phobius"/>
    </source>
</evidence>
<feature type="compositionally biased region" description="Basic and acidic residues" evidence="1">
    <location>
        <begin position="817"/>
        <end position="843"/>
    </location>
</feature>
<feature type="transmembrane region" description="Helical" evidence="2">
    <location>
        <begin position="731"/>
        <end position="752"/>
    </location>
</feature>
<dbReference type="InterPro" id="IPR011641">
    <property type="entry name" value="Tyr-kin_ephrin_A/B_rcpt-like"/>
</dbReference>
<feature type="domain" description="Dystroglycan-type cadherin-like" evidence="3">
    <location>
        <begin position="34"/>
        <end position="107"/>
    </location>
</feature>
<dbReference type="Pfam" id="PF07699">
    <property type="entry name" value="Ephrin_rec_like"/>
    <property type="match status" value="2"/>
</dbReference>
<dbReference type="SUPFAM" id="SSF57184">
    <property type="entry name" value="Growth factor receptor domain"/>
    <property type="match status" value="1"/>
</dbReference>
<feature type="compositionally biased region" description="Low complexity" evidence="1">
    <location>
        <begin position="798"/>
        <end position="807"/>
    </location>
</feature>
<proteinExistence type="predicted"/>
<keyword evidence="2" id="KW-0812">Transmembrane</keyword>
<keyword evidence="5" id="KW-1185">Reference proteome</keyword>
<accession>A0ABQ8Z070</accession>
<feature type="transmembrane region" description="Helical" evidence="2">
    <location>
        <begin position="574"/>
        <end position="595"/>
    </location>
</feature>
<feature type="transmembrane region" description="Helical" evidence="2">
    <location>
        <begin position="496"/>
        <end position="514"/>
    </location>
</feature>
<protein>
    <submittedName>
        <fullName evidence="4">Dystroglycan-related</fullName>
    </submittedName>
</protein>
<dbReference type="SUPFAM" id="SSF49313">
    <property type="entry name" value="Cadherin-like"/>
    <property type="match status" value="3"/>
</dbReference>
<organism evidence="4 5">
    <name type="scientific">Anaeramoeba flamelloides</name>
    <dbReference type="NCBI Taxonomy" id="1746091"/>
    <lineage>
        <taxon>Eukaryota</taxon>
        <taxon>Metamonada</taxon>
        <taxon>Anaeramoebidae</taxon>
        <taxon>Anaeramoeba</taxon>
    </lineage>
</organism>
<dbReference type="Proteomes" id="UP001150062">
    <property type="component" value="Unassembled WGS sequence"/>
</dbReference>
<name>A0ABQ8Z070_9EUKA</name>
<feature type="domain" description="Dystroglycan-type cadherin-like" evidence="3">
    <location>
        <begin position="108"/>
        <end position="187"/>
    </location>
</feature>
<keyword evidence="2" id="KW-0472">Membrane</keyword>
<dbReference type="PANTHER" id="PTHR46967:SF2">
    <property type="entry name" value="SUSHI, VON WILLEBRAND FACTOR TYPE A, EGF AND PENTRAXIN DOMAIN-CONTAINING PROTEIN 1-LIKE"/>
    <property type="match status" value="1"/>
</dbReference>
<feature type="transmembrane region" description="Helical" evidence="2">
    <location>
        <begin position="674"/>
        <end position="694"/>
    </location>
</feature>
<evidence type="ECO:0000313" key="5">
    <source>
        <dbReference type="Proteomes" id="UP001150062"/>
    </source>
</evidence>
<feature type="region of interest" description="Disordered" evidence="1">
    <location>
        <begin position="798"/>
        <end position="852"/>
    </location>
</feature>
<dbReference type="PANTHER" id="PTHR46967">
    <property type="entry name" value="INSULIN-LIKE GROWTH FACTOR BINDING PROTEIN,N-TERMINAL"/>
    <property type="match status" value="1"/>
</dbReference>
<dbReference type="EMBL" id="JAOAOG010000084">
    <property type="protein sequence ID" value="KAJ6250196.1"/>
    <property type="molecule type" value="Genomic_DNA"/>
</dbReference>
<evidence type="ECO:0000256" key="1">
    <source>
        <dbReference type="SAM" id="MobiDB-lite"/>
    </source>
</evidence>
<comment type="caution">
    <text evidence="4">The sequence shown here is derived from an EMBL/GenBank/DDBJ whole genome shotgun (WGS) entry which is preliminary data.</text>
</comment>
<dbReference type="Gene3D" id="2.10.50.10">
    <property type="entry name" value="Tumor Necrosis Factor Receptor, subunit A, domain 2"/>
    <property type="match status" value="1"/>
</dbReference>
<dbReference type="InterPro" id="IPR013783">
    <property type="entry name" value="Ig-like_fold"/>
</dbReference>
<dbReference type="InterPro" id="IPR015919">
    <property type="entry name" value="Cadherin-like_sf"/>
</dbReference>
<feature type="transmembrane region" description="Helical" evidence="2">
    <location>
        <begin position="521"/>
        <end position="539"/>
    </location>
</feature>
<dbReference type="Gene3D" id="2.60.40.10">
    <property type="entry name" value="Immunoglobulins"/>
    <property type="match status" value="3"/>
</dbReference>
<dbReference type="SMART" id="SM01411">
    <property type="entry name" value="Ephrin_rec_like"/>
    <property type="match status" value="2"/>
</dbReference>
<evidence type="ECO:0000313" key="4">
    <source>
        <dbReference type="EMBL" id="KAJ6250196.1"/>
    </source>
</evidence>
<feature type="domain" description="Dystroglycan-type cadherin-like" evidence="3">
    <location>
        <begin position="188"/>
        <end position="287"/>
    </location>
</feature>
<feature type="transmembrane region" description="Helical" evidence="2">
    <location>
        <begin position="700"/>
        <end position="719"/>
    </location>
</feature>